<organism evidence="1 2">
    <name type="scientific">Arctium lappa</name>
    <name type="common">Greater burdock</name>
    <name type="synonym">Lappa major</name>
    <dbReference type="NCBI Taxonomy" id="4217"/>
    <lineage>
        <taxon>Eukaryota</taxon>
        <taxon>Viridiplantae</taxon>
        <taxon>Streptophyta</taxon>
        <taxon>Embryophyta</taxon>
        <taxon>Tracheophyta</taxon>
        <taxon>Spermatophyta</taxon>
        <taxon>Magnoliopsida</taxon>
        <taxon>eudicotyledons</taxon>
        <taxon>Gunneridae</taxon>
        <taxon>Pentapetalae</taxon>
        <taxon>asterids</taxon>
        <taxon>campanulids</taxon>
        <taxon>Asterales</taxon>
        <taxon>Asteraceae</taxon>
        <taxon>Carduoideae</taxon>
        <taxon>Cardueae</taxon>
        <taxon>Arctiinae</taxon>
        <taxon>Arctium</taxon>
    </lineage>
</organism>
<evidence type="ECO:0000313" key="2">
    <source>
        <dbReference type="Proteomes" id="UP001055879"/>
    </source>
</evidence>
<evidence type="ECO:0000313" key="1">
    <source>
        <dbReference type="EMBL" id="KAI3757810.1"/>
    </source>
</evidence>
<dbReference type="Proteomes" id="UP001055879">
    <property type="component" value="Linkage Group LG02"/>
</dbReference>
<dbReference type="EMBL" id="CM042048">
    <property type="protein sequence ID" value="KAI3757810.1"/>
    <property type="molecule type" value="Genomic_DNA"/>
</dbReference>
<reference evidence="1 2" key="2">
    <citation type="journal article" date="2022" name="Mol. Ecol. Resour.">
        <title>The genomes of chicory, endive, great burdock and yacon provide insights into Asteraceae paleo-polyploidization history and plant inulin production.</title>
        <authorList>
            <person name="Fan W."/>
            <person name="Wang S."/>
            <person name="Wang H."/>
            <person name="Wang A."/>
            <person name="Jiang F."/>
            <person name="Liu H."/>
            <person name="Zhao H."/>
            <person name="Xu D."/>
            <person name="Zhang Y."/>
        </authorList>
    </citation>
    <scope>NUCLEOTIDE SEQUENCE [LARGE SCALE GENOMIC DNA]</scope>
    <source>
        <strain evidence="2">cv. Niubang</strain>
    </source>
</reference>
<comment type="caution">
    <text evidence="1">The sequence shown here is derived from an EMBL/GenBank/DDBJ whole genome shotgun (WGS) entry which is preliminary data.</text>
</comment>
<reference evidence="2" key="1">
    <citation type="journal article" date="2022" name="Mol. Ecol. Resour.">
        <title>The genomes of chicory, endive, great burdock and yacon provide insights into Asteraceae palaeo-polyploidization history and plant inulin production.</title>
        <authorList>
            <person name="Fan W."/>
            <person name="Wang S."/>
            <person name="Wang H."/>
            <person name="Wang A."/>
            <person name="Jiang F."/>
            <person name="Liu H."/>
            <person name="Zhao H."/>
            <person name="Xu D."/>
            <person name="Zhang Y."/>
        </authorList>
    </citation>
    <scope>NUCLEOTIDE SEQUENCE [LARGE SCALE GENOMIC DNA]</scope>
    <source>
        <strain evidence="2">cv. Niubang</strain>
    </source>
</reference>
<gene>
    <name evidence="1" type="ORF">L6452_05353</name>
</gene>
<sequence length="199" mass="22278">MEGKIISYQQKLCWYLDDYTKVLVVATDHVNNTQLSSIRYALRGRPVILMGNNHTMKPCVMMHSDKPGNEAYIKLIPHIVGNVGFIFTNDDWKEVIDEVSKYERMILVARVDVVVPPCDTGVHQSHVSLVGSSEAALLAKLGIRPFSYDLVLRTVYENDSVFSLEELEDPSKFDVATSGGDVAPAEEKKEEPAKESFSE</sequence>
<name>A0ACB9EGH5_ARCLA</name>
<accession>A0ACB9EGH5</accession>
<proteinExistence type="predicted"/>
<keyword evidence="2" id="KW-1185">Reference proteome</keyword>
<protein>
    <submittedName>
        <fullName evidence="1">Uncharacterized protein</fullName>
    </submittedName>
</protein>